<dbReference type="Gene3D" id="6.10.140.2100">
    <property type="match status" value="1"/>
</dbReference>
<dbReference type="InterPro" id="IPR009050">
    <property type="entry name" value="Globin-like_sf"/>
</dbReference>
<name>A0A8C9SGY6_SCLFO</name>
<reference evidence="1" key="3">
    <citation type="submission" date="2025-09" db="UniProtKB">
        <authorList>
            <consortium name="Ensembl"/>
        </authorList>
    </citation>
    <scope>IDENTIFICATION</scope>
</reference>
<evidence type="ECO:0000313" key="2">
    <source>
        <dbReference type="Proteomes" id="UP000694397"/>
    </source>
</evidence>
<keyword evidence="2" id="KW-1185">Reference proteome</keyword>
<organism evidence="1 2">
    <name type="scientific">Scleropages formosus</name>
    <name type="common">Asian bonytongue</name>
    <name type="synonym">Osteoglossum formosum</name>
    <dbReference type="NCBI Taxonomy" id="113540"/>
    <lineage>
        <taxon>Eukaryota</taxon>
        <taxon>Metazoa</taxon>
        <taxon>Chordata</taxon>
        <taxon>Craniata</taxon>
        <taxon>Vertebrata</taxon>
        <taxon>Euteleostomi</taxon>
        <taxon>Actinopterygii</taxon>
        <taxon>Neopterygii</taxon>
        <taxon>Teleostei</taxon>
        <taxon>Osteoglossocephala</taxon>
        <taxon>Osteoglossomorpha</taxon>
        <taxon>Osteoglossiformes</taxon>
        <taxon>Osteoglossidae</taxon>
        <taxon>Scleropages</taxon>
    </lineage>
</organism>
<reference evidence="1" key="2">
    <citation type="submission" date="2025-08" db="UniProtKB">
        <authorList>
            <consortium name="Ensembl"/>
        </authorList>
    </citation>
    <scope>IDENTIFICATION</scope>
</reference>
<proteinExistence type="predicted"/>
<accession>A0A8C9SGY6</accession>
<dbReference type="AlphaFoldDB" id="A0A8C9SGY6"/>
<dbReference type="OrthoDB" id="6344802at2759"/>
<dbReference type="Ensembl" id="ENSSFOT00015037740.2">
    <property type="protein sequence ID" value="ENSSFOP00015037330.2"/>
    <property type="gene ID" value="ENSSFOG00015023753.2"/>
</dbReference>
<evidence type="ECO:0000313" key="1">
    <source>
        <dbReference type="Ensembl" id="ENSSFOP00015037330.2"/>
    </source>
</evidence>
<reference evidence="1 2" key="1">
    <citation type="submission" date="2019-04" db="EMBL/GenBank/DDBJ databases">
        <authorList>
            <consortium name="Wellcome Sanger Institute Data Sharing"/>
        </authorList>
    </citation>
    <scope>NUCLEOTIDE SEQUENCE [LARGE SCALE GENOMIC DNA]</scope>
</reference>
<dbReference type="SUPFAM" id="SSF46458">
    <property type="entry name" value="Globin-like"/>
    <property type="match status" value="1"/>
</dbReference>
<dbReference type="Proteomes" id="UP000694397">
    <property type="component" value="Chromosome 20"/>
</dbReference>
<protein>
    <submittedName>
        <fullName evidence="1">Uncharacterized protein</fullName>
    </submittedName>
</protein>
<sequence>SDLVTPWDSTELQMVSKPRTEVLIWFANIPPPELAGNTVVAQHGTGVVRKLGELLKAKGDHASVLTPLVTAHPNM</sequence>